<organism evidence="3 4">
    <name type="scientific">Variovorax paradoxus</name>
    <dbReference type="NCBI Taxonomy" id="34073"/>
    <lineage>
        <taxon>Bacteria</taxon>
        <taxon>Pseudomonadati</taxon>
        <taxon>Pseudomonadota</taxon>
        <taxon>Betaproteobacteria</taxon>
        <taxon>Burkholderiales</taxon>
        <taxon>Comamonadaceae</taxon>
        <taxon>Variovorax</taxon>
    </lineage>
</organism>
<accession>A0AA91I8X1</accession>
<keyword evidence="2" id="KW-0812">Transmembrane</keyword>
<evidence type="ECO:0000313" key="3">
    <source>
        <dbReference type="EMBL" id="OAK59364.1"/>
    </source>
</evidence>
<protein>
    <submittedName>
        <fullName evidence="3">Polyketide cyclase</fullName>
    </submittedName>
</protein>
<feature type="transmembrane region" description="Helical" evidence="2">
    <location>
        <begin position="95"/>
        <end position="114"/>
    </location>
</feature>
<dbReference type="Gene3D" id="3.30.530.20">
    <property type="match status" value="1"/>
</dbReference>
<dbReference type="AlphaFoldDB" id="A0AA91I8X1"/>
<dbReference type="EMBL" id="LVHG01000072">
    <property type="protein sequence ID" value="OAK59364.1"/>
    <property type="molecule type" value="Genomic_DNA"/>
</dbReference>
<dbReference type="RefSeq" id="WP_081270276.1">
    <property type="nucleotide sequence ID" value="NZ_LVHG01000072.1"/>
</dbReference>
<evidence type="ECO:0000256" key="2">
    <source>
        <dbReference type="SAM" id="Phobius"/>
    </source>
</evidence>
<dbReference type="SUPFAM" id="SSF55961">
    <property type="entry name" value="Bet v1-like"/>
    <property type="match status" value="1"/>
</dbReference>
<evidence type="ECO:0000313" key="4">
    <source>
        <dbReference type="Proteomes" id="UP000077852"/>
    </source>
</evidence>
<feature type="transmembrane region" description="Helical" evidence="2">
    <location>
        <begin position="64"/>
        <end position="83"/>
    </location>
</feature>
<dbReference type="InterPro" id="IPR023393">
    <property type="entry name" value="START-like_dom_sf"/>
</dbReference>
<keyword evidence="2" id="KW-0472">Membrane</keyword>
<reference evidence="3 4" key="1">
    <citation type="submission" date="2016-03" db="EMBL/GenBank/DDBJ databases">
        <title>Genome sequence of Variovorax paradoxus KB5.</title>
        <authorList>
            <person name="Jeong H."/>
            <person name="Hong C.E."/>
            <person name="Jo S.H."/>
            <person name="Park J.M."/>
        </authorList>
    </citation>
    <scope>NUCLEOTIDE SEQUENCE [LARGE SCALE GENOMIC DNA]</scope>
    <source>
        <strain evidence="3 4">KB5</strain>
    </source>
</reference>
<proteinExistence type="predicted"/>
<comment type="caution">
    <text evidence="3">The sequence shown here is derived from an EMBL/GenBank/DDBJ whole genome shotgun (WGS) entry which is preliminary data.</text>
</comment>
<sequence>MQDDNQDSRLAALAPDQAPGELPPQSRGAMPFAWFWPMLAGAAIALVLRIIFSGGPGQRFSPMLGSFVYFVPALCGAVTVYMAERIERRSWGYYLWAPWVATALFVGGTLAVFIEGLICAVVIVPLFAVMGSVGGLAMGIVCRITNWPKQAIYSFAVLPLVLGAIEPQLPNPDRLSNTSRTLFIAAPAERVWHELNAARDIRPAEVGDAWAYRIGVPMPVSGVTVDTPEGRVRQVQWQKNVHFEEVITEWQPNRQLKWRFRFSPDSFPAGALDDHVMIGGQYFDLRDATYTLTPRDGGTELHVAVSWRMSTSFNWYADRVMHLLLADASENILHFYKARAEAAAGAAAAG</sequence>
<feature type="transmembrane region" description="Helical" evidence="2">
    <location>
        <begin position="120"/>
        <end position="144"/>
    </location>
</feature>
<name>A0AA91I8X1_VARPD</name>
<evidence type="ECO:0000256" key="1">
    <source>
        <dbReference type="SAM" id="MobiDB-lite"/>
    </source>
</evidence>
<feature type="region of interest" description="Disordered" evidence="1">
    <location>
        <begin position="1"/>
        <end position="25"/>
    </location>
</feature>
<feature type="transmembrane region" description="Helical" evidence="2">
    <location>
        <begin position="32"/>
        <end position="52"/>
    </location>
</feature>
<keyword evidence="2" id="KW-1133">Transmembrane helix</keyword>
<dbReference type="Proteomes" id="UP000077852">
    <property type="component" value="Unassembled WGS sequence"/>
</dbReference>
<gene>
    <name evidence="3" type="ORF">A3K87_26255</name>
</gene>